<sequence>MAEDILENGLKKMESVLRVIKIEEVNISKEIEIDSRDDEEKIDDQSWESNPLHALDLPCVKTKGITNTRLKSQVKKKRRKCKKMIQPTTHEFDNIEKARNQKFASVQKVKNQKLKGAI</sequence>
<comment type="caution">
    <text evidence="1">The sequence shown here is derived from an EMBL/GenBank/DDBJ whole genome shotgun (WGS) entry which is preliminary data.</text>
</comment>
<gene>
    <name evidence="1" type="ORF">Fot_13204</name>
</gene>
<proteinExistence type="predicted"/>
<protein>
    <submittedName>
        <fullName evidence="1">Uncharacterized protein</fullName>
    </submittedName>
</protein>
<dbReference type="Proteomes" id="UP001604277">
    <property type="component" value="Unassembled WGS sequence"/>
</dbReference>
<accession>A0ABD1W2W3</accession>
<evidence type="ECO:0000313" key="1">
    <source>
        <dbReference type="EMBL" id="KAL2543971.1"/>
    </source>
</evidence>
<reference evidence="2" key="1">
    <citation type="submission" date="2024-07" db="EMBL/GenBank/DDBJ databases">
        <title>Two chromosome-level genome assemblies of Korean endemic species Abeliophyllum distichum and Forsythia ovata (Oleaceae).</title>
        <authorList>
            <person name="Jang H."/>
        </authorList>
    </citation>
    <scope>NUCLEOTIDE SEQUENCE [LARGE SCALE GENOMIC DNA]</scope>
</reference>
<name>A0ABD1W2W3_9LAMI</name>
<dbReference type="AlphaFoldDB" id="A0ABD1W2W3"/>
<evidence type="ECO:0000313" key="2">
    <source>
        <dbReference type="Proteomes" id="UP001604277"/>
    </source>
</evidence>
<organism evidence="1 2">
    <name type="scientific">Forsythia ovata</name>
    <dbReference type="NCBI Taxonomy" id="205694"/>
    <lineage>
        <taxon>Eukaryota</taxon>
        <taxon>Viridiplantae</taxon>
        <taxon>Streptophyta</taxon>
        <taxon>Embryophyta</taxon>
        <taxon>Tracheophyta</taxon>
        <taxon>Spermatophyta</taxon>
        <taxon>Magnoliopsida</taxon>
        <taxon>eudicotyledons</taxon>
        <taxon>Gunneridae</taxon>
        <taxon>Pentapetalae</taxon>
        <taxon>asterids</taxon>
        <taxon>lamiids</taxon>
        <taxon>Lamiales</taxon>
        <taxon>Oleaceae</taxon>
        <taxon>Forsythieae</taxon>
        <taxon>Forsythia</taxon>
    </lineage>
</organism>
<keyword evidence="2" id="KW-1185">Reference proteome</keyword>
<dbReference type="EMBL" id="JBFOLJ010000004">
    <property type="protein sequence ID" value="KAL2543971.1"/>
    <property type="molecule type" value="Genomic_DNA"/>
</dbReference>